<protein>
    <submittedName>
        <fullName evidence="1">Uncharacterized protein</fullName>
    </submittedName>
</protein>
<reference evidence="1" key="1">
    <citation type="submission" date="2023-07" db="EMBL/GenBank/DDBJ databases">
        <authorList>
            <consortium name="CYATHOMIX"/>
        </authorList>
    </citation>
    <scope>NUCLEOTIDE SEQUENCE</scope>
    <source>
        <strain evidence="1">N/A</strain>
    </source>
</reference>
<sequence length="113" mass="12708">MTSIAMPEEELGKKLVEIRAKCFNVTVAVQKHTGRYPWCPDPSDVTIVEQRSEGHWDKQTSGSLALLRMCIIFNRNSVRLRSSSFYLNVEAQLLALLRSVDSISEARLLPTTG</sequence>
<evidence type="ECO:0000313" key="2">
    <source>
        <dbReference type="Proteomes" id="UP001176961"/>
    </source>
</evidence>
<name>A0AA36M3K4_CYLNA</name>
<keyword evidence="2" id="KW-1185">Reference proteome</keyword>
<comment type="caution">
    <text evidence="1">The sequence shown here is derived from an EMBL/GenBank/DDBJ whole genome shotgun (WGS) entry which is preliminary data.</text>
</comment>
<dbReference type="PANTHER" id="PTHR38626">
    <property type="entry name" value="SKN-1 DEPENDENT ZYGOTIC TRANSCRIPT-RELATED"/>
    <property type="match status" value="1"/>
</dbReference>
<dbReference type="Proteomes" id="UP001176961">
    <property type="component" value="Unassembled WGS sequence"/>
</dbReference>
<dbReference type="InterPro" id="IPR040426">
    <property type="entry name" value="C05B5.4-like"/>
</dbReference>
<organism evidence="1 2">
    <name type="scientific">Cylicocyclus nassatus</name>
    <name type="common">Nematode worm</name>
    <dbReference type="NCBI Taxonomy" id="53992"/>
    <lineage>
        <taxon>Eukaryota</taxon>
        <taxon>Metazoa</taxon>
        <taxon>Ecdysozoa</taxon>
        <taxon>Nematoda</taxon>
        <taxon>Chromadorea</taxon>
        <taxon>Rhabditida</taxon>
        <taxon>Rhabditina</taxon>
        <taxon>Rhabditomorpha</taxon>
        <taxon>Strongyloidea</taxon>
        <taxon>Strongylidae</taxon>
        <taxon>Cylicocyclus</taxon>
    </lineage>
</organism>
<gene>
    <name evidence="1" type="ORF">CYNAS_LOCUS9437</name>
</gene>
<dbReference type="EMBL" id="CATQJL010000223">
    <property type="protein sequence ID" value="CAJ0597454.1"/>
    <property type="molecule type" value="Genomic_DNA"/>
</dbReference>
<accession>A0AA36M3K4</accession>
<evidence type="ECO:0000313" key="1">
    <source>
        <dbReference type="EMBL" id="CAJ0597454.1"/>
    </source>
</evidence>
<dbReference type="AlphaFoldDB" id="A0AA36M3K4"/>
<dbReference type="PANTHER" id="PTHR38626:SF3">
    <property type="entry name" value="PROTEIN CBG09935"/>
    <property type="match status" value="1"/>
</dbReference>
<proteinExistence type="predicted"/>